<keyword evidence="2" id="KW-0732">Signal</keyword>
<comment type="caution">
    <text evidence="3">The sequence shown here is derived from an EMBL/GenBank/DDBJ whole genome shotgun (WGS) entry which is preliminary data.</text>
</comment>
<dbReference type="Proteomes" id="UP000824201">
    <property type="component" value="Unassembled WGS sequence"/>
</dbReference>
<dbReference type="Gene3D" id="1.10.287.950">
    <property type="entry name" value="Methyl-accepting chemotaxis protein"/>
    <property type="match status" value="1"/>
</dbReference>
<protein>
    <recommendedName>
        <fullName evidence="5">X-X-X-Leu-X-X-Gly heptad repeats</fullName>
    </recommendedName>
</protein>
<accession>A0A9D1ECD8</accession>
<proteinExistence type="predicted"/>
<evidence type="ECO:0000256" key="2">
    <source>
        <dbReference type="SAM" id="SignalP"/>
    </source>
</evidence>
<feature type="compositionally biased region" description="Basic and acidic residues" evidence="1">
    <location>
        <begin position="39"/>
        <end position="75"/>
    </location>
</feature>
<evidence type="ECO:0000313" key="4">
    <source>
        <dbReference type="Proteomes" id="UP000824201"/>
    </source>
</evidence>
<feature type="chain" id="PRO_5038427499" description="X-X-X-Leu-X-X-Gly heptad repeats" evidence="2">
    <location>
        <begin position="30"/>
        <end position="646"/>
    </location>
</feature>
<dbReference type="SUPFAM" id="SSF58104">
    <property type="entry name" value="Methyl-accepting chemotaxis protein (MCP) signaling domain"/>
    <property type="match status" value="1"/>
</dbReference>
<reference evidence="3" key="1">
    <citation type="submission" date="2020-10" db="EMBL/GenBank/DDBJ databases">
        <authorList>
            <person name="Gilroy R."/>
        </authorList>
    </citation>
    <scope>NUCLEOTIDE SEQUENCE</scope>
    <source>
        <strain evidence="3">ChiW13-3771</strain>
    </source>
</reference>
<sequence>MYKKKWKRNMAVFMAGVMVSSQIMVPVSAKEPTTSQSTQEEKTTDQSSNEKSDSKSNHTKSDSDEKKETSKKENTDKEEVVYANLDADGKKKGVYVVNIFNDAEDIVDYGDYTNIRNMNTTDEIVDKDGIITATTDQSSLYYEGTLEECELPWNISVEYQVDGKDYSAQEMAGKSGKLNMKLKIQPNEKASEAFRKGYTLQVTVVMDGEHSENIEADGATIANVGKDKQLTYIIFPNETKTLEIHADITDFEMQAIAINGVKMELGIDVNSLESEELKNKVKELQDGAKALDDGAKSAEEGSKTLQSGAASVQAGINTMQTGLNQLNANSTSLVSGSAQVNQALQTIQASLGGFSTGQNPQDLLTASSQIRDGIHTLESSLAVLSNSVNYEAYKEVFRQQGIDLDWLTAQNAQAGQQLQQVAASLSGVLPQDQVTMLTNIGQLLAASNGVISGTKTYLDTASQSINQIYSGSSQLKQSYENYYNAVSGLVQSLSGIMGNITTLTNAIQTLAAQYATLDAGISDYTGAVAALVAGCNELAGGMQELVSGCNTLTDGTKNLSDGTGELKDRTSNLEQELKDMIAKELDSKMGKDVKTVSFVSDKNKNVSNVQFVIQTEAIKLPEKEIPEERATEKLNLWQKFLNLFQK</sequence>
<name>A0A9D1ECD8_9FIRM</name>
<evidence type="ECO:0000256" key="1">
    <source>
        <dbReference type="SAM" id="MobiDB-lite"/>
    </source>
</evidence>
<feature type="region of interest" description="Disordered" evidence="1">
    <location>
        <begin position="28"/>
        <end position="75"/>
    </location>
</feature>
<evidence type="ECO:0000313" key="3">
    <source>
        <dbReference type="EMBL" id="HIR87348.1"/>
    </source>
</evidence>
<dbReference type="EMBL" id="DVHN01000001">
    <property type="protein sequence ID" value="HIR87348.1"/>
    <property type="molecule type" value="Genomic_DNA"/>
</dbReference>
<gene>
    <name evidence="3" type="ORF">IAC96_00210</name>
</gene>
<feature type="signal peptide" evidence="2">
    <location>
        <begin position="1"/>
        <end position="29"/>
    </location>
</feature>
<organism evidence="3 4">
    <name type="scientific">Candidatus Fimimorpha faecalis</name>
    <dbReference type="NCBI Taxonomy" id="2840824"/>
    <lineage>
        <taxon>Bacteria</taxon>
        <taxon>Bacillati</taxon>
        <taxon>Bacillota</taxon>
        <taxon>Clostridia</taxon>
        <taxon>Eubacteriales</taxon>
        <taxon>Candidatus Fimimorpha</taxon>
    </lineage>
</organism>
<dbReference type="AlphaFoldDB" id="A0A9D1ECD8"/>
<reference evidence="3" key="2">
    <citation type="journal article" date="2021" name="PeerJ">
        <title>Extensive microbial diversity within the chicken gut microbiome revealed by metagenomics and culture.</title>
        <authorList>
            <person name="Gilroy R."/>
            <person name="Ravi A."/>
            <person name="Getino M."/>
            <person name="Pursley I."/>
            <person name="Horton D.L."/>
            <person name="Alikhan N.F."/>
            <person name="Baker D."/>
            <person name="Gharbi K."/>
            <person name="Hall N."/>
            <person name="Watson M."/>
            <person name="Adriaenssens E.M."/>
            <person name="Foster-Nyarko E."/>
            <person name="Jarju S."/>
            <person name="Secka A."/>
            <person name="Antonio M."/>
            <person name="Oren A."/>
            <person name="Chaudhuri R.R."/>
            <person name="La Ragione R."/>
            <person name="Hildebrand F."/>
            <person name="Pallen M.J."/>
        </authorList>
    </citation>
    <scope>NUCLEOTIDE SEQUENCE</scope>
    <source>
        <strain evidence="3">ChiW13-3771</strain>
    </source>
</reference>
<evidence type="ECO:0008006" key="5">
    <source>
        <dbReference type="Google" id="ProtNLM"/>
    </source>
</evidence>